<accession>A0A173SDP6</accession>
<dbReference type="GO" id="GO:0003677">
    <property type="term" value="F:DNA binding"/>
    <property type="evidence" value="ECO:0007669"/>
    <property type="project" value="UniProtKB-UniRule"/>
</dbReference>
<dbReference type="InterPro" id="IPR050624">
    <property type="entry name" value="HTH-type_Tx_Regulator"/>
</dbReference>
<dbReference type="InterPro" id="IPR009057">
    <property type="entry name" value="Homeodomain-like_sf"/>
</dbReference>
<dbReference type="Proteomes" id="UP000431304">
    <property type="component" value="Unassembled WGS sequence"/>
</dbReference>
<name>A0A173SDP6_EUBRA</name>
<evidence type="ECO:0000313" key="5">
    <source>
        <dbReference type="EMBL" id="MSD16611.1"/>
    </source>
</evidence>
<dbReference type="Pfam" id="PF00440">
    <property type="entry name" value="TetR_N"/>
    <property type="match status" value="1"/>
</dbReference>
<organism evidence="4 6">
    <name type="scientific">Eubacterium ramulus</name>
    <dbReference type="NCBI Taxonomy" id="39490"/>
    <lineage>
        <taxon>Bacteria</taxon>
        <taxon>Bacillati</taxon>
        <taxon>Bacillota</taxon>
        <taxon>Clostridia</taxon>
        <taxon>Eubacteriales</taxon>
        <taxon>Eubacteriaceae</taxon>
        <taxon>Eubacterium</taxon>
    </lineage>
</organism>
<dbReference type="EMBL" id="CYYA01000005">
    <property type="protein sequence ID" value="CUM88421.1"/>
    <property type="molecule type" value="Genomic_DNA"/>
</dbReference>
<sequence>MSGDKIVLSTRERQAQQKRKQILTASMTLFEKKCIEDTSIEEIAKHAGVGAATVYRYFSTKIELVIETAGHYWEQVAGKYLTELERAESVSLKKWSGYQRLEQILHIFCRIFEEEKAFLKFLQEFDVFVKKYEISQEGLSDYEDGILKLKPYVTNALETGLEDGSLAFVCSVDEMYFSLTHTLLSLMEKLAVGGDILTSDRIVEGNVQLQVMTGVILRGLQQNSLDKK</sequence>
<dbReference type="GeneID" id="97390233"/>
<dbReference type="EMBL" id="WKRA01000018">
    <property type="protein sequence ID" value="MSD16611.1"/>
    <property type="molecule type" value="Genomic_DNA"/>
</dbReference>
<dbReference type="InterPro" id="IPR001647">
    <property type="entry name" value="HTH_TetR"/>
</dbReference>
<dbReference type="Gene3D" id="1.10.357.10">
    <property type="entry name" value="Tetracycline Repressor, domain 2"/>
    <property type="match status" value="1"/>
</dbReference>
<dbReference type="Proteomes" id="UP000095492">
    <property type="component" value="Unassembled WGS sequence"/>
</dbReference>
<dbReference type="SUPFAM" id="SSF46689">
    <property type="entry name" value="Homeodomain-like"/>
    <property type="match status" value="1"/>
</dbReference>
<reference evidence="4 6" key="1">
    <citation type="submission" date="2015-09" db="EMBL/GenBank/DDBJ databases">
        <authorList>
            <consortium name="Pathogen Informatics"/>
        </authorList>
    </citation>
    <scope>NUCLEOTIDE SEQUENCE [LARGE SCALE GENOMIC DNA]</scope>
    <source>
        <strain evidence="4 6">2789STDY5608891</strain>
    </source>
</reference>
<dbReference type="PANTHER" id="PTHR43479">
    <property type="entry name" value="ACREF/ENVCD OPERON REPRESSOR-RELATED"/>
    <property type="match status" value="1"/>
</dbReference>
<dbReference type="PRINTS" id="PR00455">
    <property type="entry name" value="HTHTETR"/>
</dbReference>
<dbReference type="STRING" id="39490.ERS852448_00901"/>
<gene>
    <name evidence="4" type="primary">kstR2</name>
    <name evidence="4" type="ORF">ERS852448_00901</name>
    <name evidence="5" type="ORF">GKE72_11135</name>
</gene>
<evidence type="ECO:0000313" key="4">
    <source>
        <dbReference type="EMBL" id="CUM88421.1"/>
    </source>
</evidence>
<dbReference type="RefSeq" id="WP_055289643.1">
    <property type="nucleotide sequence ID" value="NZ_CP173382.1"/>
</dbReference>
<reference evidence="5 7" key="2">
    <citation type="journal article" date="2019" name="Nat. Med.">
        <title>A library of human gut bacterial isolates paired with longitudinal multiomics data enables mechanistic microbiome research.</title>
        <authorList>
            <person name="Poyet M."/>
            <person name="Groussin M."/>
            <person name="Gibbons S.M."/>
            <person name="Avila-Pacheco J."/>
            <person name="Jiang X."/>
            <person name="Kearney S.M."/>
            <person name="Perrotta A.R."/>
            <person name="Berdy B."/>
            <person name="Zhao S."/>
            <person name="Lieberman T.D."/>
            <person name="Swanson P.K."/>
            <person name="Smith M."/>
            <person name="Roesemann S."/>
            <person name="Alexander J.E."/>
            <person name="Rich S.A."/>
            <person name="Livny J."/>
            <person name="Vlamakis H."/>
            <person name="Clish C."/>
            <person name="Bullock K."/>
            <person name="Deik A."/>
            <person name="Scott J."/>
            <person name="Pierce K.A."/>
            <person name="Xavier R.J."/>
            <person name="Alm E.J."/>
        </authorList>
    </citation>
    <scope>NUCLEOTIDE SEQUENCE [LARGE SCALE GENOMIC DNA]</scope>
    <source>
        <strain evidence="5 7">BIOML-A3</strain>
    </source>
</reference>
<evidence type="ECO:0000256" key="2">
    <source>
        <dbReference type="PROSITE-ProRule" id="PRU00335"/>
    </source>
</evidence>
<evidence type="ECO:0000259" key="3">
    <source>
        <dbReference type="PROSITE" id="PS50977"/>
    </source>
</evidence>
<evidence type="ECO:0000313" key="6">
    <source>
        <dbReference type="Proteomes" id="UP000095492"/>
    </source>
</evidence>
<evidence type="ECO:0000256" key="1">
    <source>
        <dbReference type="ARBA" id="ARBA00023125"/>
    </source>
</evidence>
<proteinExistence type="predicted"/>
<dbReference type="PANTHER" id="PTHR43479:SF11">
    <property type="entry name" value="ACREF_ENVCD OPERON REPRESSOR-RELATED"/>
    <property type="match status" value="1"/>
</dbReference>
<dbReference type="AlphaFoldDB" id="A0A173SDP6"/>
<feature type="domain" description="HTH tetR-type" evidence="3">
    <location>
        <begin position="16"/>
        <end position="76"/>
    </location>
</feature>
<feature type="DNA-binding region" description="H-T-H motif" evidence="2">
    <location>
        <begin position="39"/>
        <end position="58"/>
    </location>
</feature>
<dbReference type="OrthoDB" id="9814200at2"/>
<dbReference type="PROSITE" id="PS50977">
    <property type="entry name" value="HTH_TETR_2"/>
    <property type="match status" value="1"/>
</dbReference>
<protein>
    <submittedName>
        <fullName evidence="4">HTH-type transcriptional repressor KstR2</fullName>
    </submittedName>
    <submittedName>
        <fullName evidence="5">TetR family transcriptional regulator</fullName>
    </submittedName>
</protein>
<evidence type="ECO:0000313" key="7">
    <source>
        <dbReference type="Proteomes" id="UP000431304"/>
    </source>
</evidence>
<keyword evidence="1 2" id="KW-0238">DNA-binding</keyword>